<keyword evidence="7" id="KW-1185">Reference proteome</keyword>
<evidence type="ECO:0000259" key="4">
    <source>
        <dbReference type="PROSITE" id="PS50011"/>
    </source>
</evidence>
<dbReference type="PROSITE" id="PS50011">
    <property type="entry name" value="PROTEIN_KINASE_DOM"/>
    <property type="match status" value="1"/>
</dbReference>
<dbReference type="OrthoDB" id="1717591at2759"/>
<keyword evidence="6" id="KW-0418">Kinase</keyword>
<feature type="compositionally biased region" description="Basic and acidic residues" evidence="3">
    <location>
        <begin position="765"/>
        <end position="778"/>
    </location>
</feature>
<dbReference type="PANTHER" id="PTHR22967:SF105">
    <property type="entry name" value="CYCLIN-G-ASSOCIATED KINASE"/>
    <property type="match status" value="1"/>
</dbReference>
<feature type="compositionally biased region" description="Polar residues" evidence="3">
    <location>
        <begin position="866"/>
        <end position="882"/>
    </location>
</feature>
<evidence type="ECO:0000256" key="2">
    <source>
        <dbReference type="ARBA" id="ARBA00022741"/>
    </source>
</evidence>
<feature type="compositionally biased region" description="Polar residues" evidence="3">
    <location>
        <begin position="893"/>
        <end position="903"/>
    </location>
</feature>
<dbReference type="InterPro" id="IPR014020">
    <property type="entry name" value="Tensin_C2-dom"/>
</dbReference>
<feature type="non-terminal residue" evidence="6">
    <location>
        <position position="1100"/>
    </location>
</feature>
<dbReference type="SUPFAM" id="SSF52799">
    <property type="entry name" value="(Phosphotyrosine protein) phosphatases II"/>
    <property type="match status" value="1"/>
</dbReference>
<dbReference type="PROSITE" id="PS00108">
    <property type="entry name" value="PROTEIN_KINASE_ST"/>
    <property type="match status" value="1"/>
</dbReference>
<dbReference type="GO" id="GO:0035612">
    <property type="term" value="F:AP-2 adaptor complex binding"/>
    <property type="evidence" value="ECO:0007669"/>
    <property type="project" value="TreeGrafter"/>
</dbReference>
<protein>
    <submittedName>
        <fullName evidence="6">GAK kinase</fullName>
    </submittedName>
</protein>
<dbReference type="GO" id="GO:0004674">
    <property type="term" value="F:protein serine/threonine kinase activity"/>
    <property type="evidence" value="ECO:0007669"/>
    <property type="project" value="TreeGrafter"/>
</dbReference>
<proteinExistence type="inferred from homology"/>
<sequence length="1100" mass="120916">GGFAFVYEAQDLGSGKDYALKRLLSNEEEKNKAIIQEVCFMKKLSGHPNIVQFCSAASIGKEESDTGQGEFLLLTELCKGQLVEFLKKVEPKGPISCDTVLKIFYQTCRAVQHMHKQKPPIIHRDLKVENLLISNQGTIKLCDFGSATTVAYYPDYNWSAQKRALVEEEITRNTTPMYRTPEMIDLYSNFPISEKQDIWALGCILYLLCFRQHPFEDGAKLRIVNGKYAIPQNDTRYSVFHDLIRSTLKVNPEERLSITELVNQLQEIAAARNVNPKSPITELLEQNGGYGNNAQPRMAVTSVTQSSKPAGQLNNIYNAGLAVAECDQTYGGFFDILRGGTERLFTNIKDTSSKVIQSVANPIPSGSHCPYVISGQNMHSYIFKLAVVLHSVSECGWPARRAPNLQNLYSICKNMHLWLKQDQKNVCIVHCLDGRAASAVVVCSFLCFCRLFTTAEAAVYMFSMKRCPPGIWPSHKRYIEYMCDMMAEEPIIPHSKPILVRSIVMTPVPLFSKQRNGCRPFCEVYVGDERVATTSQEYDKMKEFKIEDGKAVIPLGITVQGDVLIVIYHARSTLGGRLQAKMASMKMFQIQFHTGFVPRNATTVKFAKYDLDACDIQEKYPDLFQVNLEVEVEPRDRPSCEQLPWDNMNIKGLNPKILFSTREEQQEILSKFGKPELPRQPGSTAQYEAEASQLEQSSESAPTETESPHSSSTDANNFFHSLDWKEGKSPESGIDDNSSKNDRVQPSDEREESDPSDEEFPAFPGEERAVAVDERDSVTPEGELLFEANFEAPSALLQQSLTEENVDLLGLNSDISPEQKQPVSEINSSSSNAALLNNLFVGSTSQISEEPTGDLLGQGTDFFFSSPSQCPAATQKTSSAAAMSSADPFDPFTMSSSSENSALSGPDLFGDFINPNSTSTANTFPSTHSSLPPSSSSDFLNLGNLAPEPPKMSSSTSHPDLLGGWDSWAESSATSNVASSQLKSLFEGQAFTTGSQSSVSSGLSFSQAKSQNFDPFADLASLGSGLPGSSTGGFSTSGFGQKTPPSQKSGNQWQKSTKSASTSWQSQTKSSTPVKPNYTGNFSVIGGREERGVRTPGFGK</sequence>
<dbReference type="Gene3D" id="2.60.40.1110">
    <property type="match status" value="1"/>
</dbReference>
<evidence type="ECO:0000256" key="3">
    <source>
        <dbReference type="SAM" id="MobiDB-lite"/>
    </source>
</evidence>
<feature type="compositionally biased region" description="Acidic residues" evidence="3">
    <location>
        <begin position="749"/>
        <end position="760"/>
    </location>
</feature>
<feature type="region of interest" description="Disordered" evidence="3">
    <location>
        <begin position="866"/>
        <end position="967"/>
    </location>
</feature>
<dbReference type="InterPro" id="IPR035892">
    <property type="entry name" value="C2_domain_sf"/>
</dbReference>
<feature type="compositionally biased region" description="Basic and acidic residues" evidence="3">
    <location>
        <begin position="737"/>
        <end position="748"/>
    </location>
</feature>
<dbReference type="EMBL" id="VXAV01009950">
    <property type="protein sequence ID" value="NXL93566.1"/>
    <property type="molecule type" value="Genomic_DNA"/>
</dbReference>
<evidence type="ECO:0000313" key="7">
    <source>
        <dbReference type="Proteomes" id="UP000562322"/>
    </source>
</evidence>
<feature type="compositionally biased region" description="Low complexity" evidence="3">
    <location>
        <begin position="925"/>
        <end position="937"/>
    </location>
</feature>
<dbReference type="InterPro" id="IPR029021">
    <property type="entry name" value="Prot-tyrosine_phosphatase-like"/>
</dbReference>
<feature type="region of interest" description="Disordered" evidence="3">
    <location>
        <begin position="1016"/>
        <end position="1100"/>
    </location>
</feature>
<feature type="compositionally biased region" description="Low complexity" evidence="3">
    <location>
        <begin position="685"/>
        <end position="713"/>
    </location>
</feature>
<dbReference type="GO" id="GO:0005524">
    <property type="term" value="F:ATP binding"/>
    <property type="evidence" value="ECO:0007669"/>
    <property type="project" value="InterPro"/>
</dbReference>
<feature type="non-terminal residue" evidence="6">
    <location>
        <position position="1"/>
    </location>
</feature>
<dbReference type="InterPro" id="IPR008271">
    <property type="entry name" value="Ser/Thr_kinase_AS"/>
</dbReference>
<dbReference type="InterPro" id="IPR011009">
    <property type="entry name" value="Kinase-like_dom_sf"/>
</dbReference>
<dbReference type="InterPro" id="IPR000719">
    <property type="entry name" value="Prot_kinase_dom"/>
</dbReference>
<dbReference type="GO" id="GO:2000369">
    <property type="term" value="P:regulation of clathrin-dependent endocytosis"/>
    <property type="evidence" value="ECO:0007669"/>
    <property type="project" value="TreeGrafter"/>
</dbReference>
<keyword evidence="6" id="KW-0808">Transferase</keyword>
<dbReference type="Pfam" id="PF10409">
    <property type="entry name" value="PTEN_C2"/>
    <property type="match status" value="1"/>
</dbReference>
<evidence type="ECO:0000259" key="5">
    <source>
        <dbReference type="PROSITE" id="PS51182"/>
    </source>
</evidence>
<dbReference type="Gene3D" id="1.10.510.10">
    <property type="entry name" value="Transferase(Phosphotransferase) domain 1"/>
    <property type="match status" value="1"/>
</dbReference>
<feature type="region of interest" description="Disordered" evidence="3">
    <location>
        <begin position="672"/>
        <end position="782"/>
    </location>
</feature>
<dbReference type="SUPFAM" id="SSF56112">
    <property type="entry name" value="Protein kinase-like (PK-like)"/>
    <property type="match status" value="1"/>
</dbReference>
<dbReference type="CDD" id="cd14036">
    <property type="entry name" value="STKc_GAK"/>
    <property type="match status" value="1"/>
</dbReference>
<dbReference type="PANTHER" id="PTHR22967">
    <property type="entry name" value="SERINE/THREONINE PROTEIN KINASE"/>
    <property type="match status" value="1"/>
</dbReference>
<dbReference type="PROSITE" id="PS51182">
    <property type="entry name" value="C2_TENSIN"/>
    <property type="match status" value="1"/>
</dbReference>
<dbReference type="Pfam" id="PF00069">
    <property type="entry name" value="Pkinase"/>
    <property type="match status" value="1"/>
</dbReference>
<organism evidence="6 7">
    <name type="scientific">Alectura lathami</name>
    <name type="common">Australian brush turkey</name>
    <dbReference type="NCBI Taxonomy" id="81907"/>
    <lineage>
        <taxon>Eukaryota</taxon>
        <taxon>Metazoa</taxon>
        <taxon>Chordata</taxon>
        <taxon>Craniata</taxon>
        <taxon>Vertebrata</taxon>
        <taxon>Euteleostomi</taxon>
        <taxon>Archelosauria</taxon>
        <taxon>Archosauria</taxon>
        <taxon>Dinosauria</taxon>
        <taxon>Saurischia</taxon>
        <taxon>Theropoda</taxon>
        <taxon>Coelurosauria</taxon>
        <taxon>Aves</taxon>
        <taxon>Neognathae</taxon>
        <taxon>Galloanserae</taxon>
        <taxon>Galliformes</taxon>
        <taxon>Megapodiidae</taxon>
        <taxon>Alectura</taxon>
    </lineage>
</organism>
<feature type="domain" description="Protein kinase" evidence="4">
    <location>
        <begin position="1"/>
        <end position="269"/>
    </location>
</feature>
<dbReference type="SMART" id="SM00220">
    <property type="entry name" value="S_TKc"/>
    <property type="match status" value="1"/>
</dbReference>
<comment type="similarity">
    <text evidence="1">Belongs to the protein kinase superfamily. AGC Ser/Thr protein kinase family. PKC subfamily.</text>
</comment>
<keyword evidence="2" id="KW-0547">Nucleotide-binding</keyword>
<dbReference type="AlphaFoldDB" id="A0A7L0WPP9"/>
<feature type="compositionally biased region" description="Low complexity" evidence="3">
    <location>
        <begin position="1052"/>
        <end position="1072"/>
    </location>
</feature>
<feature type="compositionally biased region" description="Polar residues" evidence="3">
    <location>
        <begin position="914"/>
        <end position="924"/>
    </location>
</feature>
<dbReference type="Proteomes" id="UP000562322">
    <property type="component" value="Unassembled WGS sequence"/>
</dbReference>
<accession>A0A7L0WPP9</accession>
<name>A0A7L0WPP9_ALELA</name>
<dbReference type="SUPFAM" id="SSF49562">
    <property type="entry name" value="C2 domain (Calcium/lipid-binding domain, CaLB)"/>
    <property type="match status" value="1"/>
</dbReference>
<feature type="domain" description="C2 tensin-type" evidence="5">
    <location>
        <begin position="495"/>
        <end position="633"/>
    </location>
</feature>
<reference evidence="6 7" key="1">
    <citation type="submission" date="2019-09" db="EMBL/GenBank/DDBJ databases">
        <title>Bird 10,000 Genomes (B10K) Project - Family phase.</title>
        <authorList>
            <person name="Zhang G."/>
        </authorList>
    </citation>
    <scope>NUCLEOTIDE SEQUENCE [LARGE SCALE GENOMIC DNA]</scope>
    <source>
        <strain evidence="6">B10K-DU-001-39</strain>
        <tissue evidence="6">Muscle</tissue>
    </source>
</reference>
<dbReference type="FunFam" id="2.60.40.1110:FF:000001">
    <property type="entry name" value="cyclin-G-associated kinase isoform X2"/>
    <property type="match status" value="1"/>
</dbReference>
<dbReference type="GO" id="GO:0045747">
    <property type="term" value="P:positive regulation of Notch signaling pathway"/>
    <property type="evidence" value="ECO:0007669"/>
    <property type="project" value="TreeGrafter"/>
</dbReference>
<comment type="caution">
    <text evidence="6">The sequence shown here is derived from an EMBL/GenBank/DDBJ whole genome shotgun (WGS) entry which is preliminary data.</text>
</comment>
<dbReference type="Gene3D" id="3.90.190.10">
    <property type="entry name" value="Protein tyrosine phosphatase superfamily"/>
    <property type="match status" value="1"/>
</dbReference>
<feature type="compositionally biased region" description="Low complexity" evidence="3">
    <location>
        <begin position="1021"/>
        <end position="1040"/>
    </location>
</feature>
<dbReference type="FunFam" id="1.10.510.10:FF:000228">
    <property type="entry name" value="cyclin-G-associated kinase isoform X1"/>
    <property type="match status" value="1"/>
</dbReference>
<evidence type="ECO:0000313" key="6">
    <source>
        <dbReference type="EMBL" id="NXL93566.1"/>
    </source>
</evidence>
<dbReference type="SMART" id="SM01326">
    <property type="entry name" value="PTEN_C2"/>
    <property type="match status" value="1"/>
</dbReference>
<evidence type="ECO:0000256" key="1">
    <source>
        <dbReference type="ARBA" id="ARBA00005490"/>
    </source>
</evidence>
<gene>
    <name evidence="6" type="primary">Gak_2</name>
    <name evidence="6" type="ORF">ALELAT_R10533</name>
</gene>
<dbReference type="GO" id="GO:0005737">
    <property type="term" value="C:cytoplasm"/>
    <property type="evidence" value="ECO:0007669"/>
    <property type="project" value="TreeGrafter"/>
</dbReference>